<name>A0ABR4C7Q6_9HELO</name>
<reference evidence="1 2" key="1">
    <citation type="journal article" date="2024" name="Commun. Biol.">
        <title>Comparative genomic analysis of thermophilic fungi reveals convergent evolutionary adaptations and gene losses.</title>
        <authorList>
            <person name="Steindorff A.S."/>
            <person name="Aguilar-Pontes M.V."/>
            <person name="Robinson A.J."/>
            <person name="Andreopoulos B."/>
            <person name="LaButti K."/>
            <person name="Kuo A."/>
            <person name="Mondo S."/>
            <person name="Riley R."/>
            <person name="Otillar R."/>
            <person name="Haridas S."/>
            <person name="Lipzen A."/>
            <person name="Grimwood J."/>
            <person name="Schmutz J."/>
            <person name="Clum A."/>
            <person name="Reid I.D."/>
            <person name="Moisan M.C."/>
            <person name="Butler G."/>
            <person name="Nguyen T.T.M."/>
            <person name="Dewar K."/>
            <person name="Conant G."/>
            <person name="Drula E."/>
            <person name="Henrissat B."/>
            <person name="Hansel C."/>
            <person name="Singer S."/>
            <person name="Hutchinson M.I."/>
            <person name="de Vries R.P."/>
            <person name="Natvig D.O."/>
            <person name="Powell A.J."/>
            <person name="Tsang A."/>
            <person name="Grigoriev I.V."/>
        </authorList>
    </citation>
    <scope>NUCLEOTIDE SEQUENCE [LARGE SCALE GENOMIC DNA]</scope>
    <source>
        <strain evidence="1 2">CBS 494.80</strain>
    </source>
</reference>
<keyword evidence="2" id="KW-1185">Reference proteome</keyword>
<comment type="caution">
    <text evidence="1">The sequence shown here is derived from an EMBL/GenBank/DDBJ whole genome shotgun (WGS) entry which is preliminary data.</text>
</comment>
<evidence type="ECO:0000313" key="2">
    <source>
        <dbReference type="Proteomes" id="UP001595075"/>
    </source>
</evidence>
<organism evidence="1 2">
    <name type="scientific">Oculimacula yallundae</name>
    <dbReference type="NCBI Taxonomy" id="86028"/>
    <lineage>
        <taxon>Eukaryota</taxon>
        <taxon>Fungi</taxon>
        <taxon>Dikarya</taxon>
        <taxon>Ascomycota</taxon>
        <taxon>Pezizomycotina</taxon>
        <taxon>Leotiomycetes</taxon>
        <taxon>Helotiales</taxon>
        <taxon>Ploettnerulaceae</taxon>
        <taxon>Oculimacula</taxon>
    </lineage>
</organism>
<evidence type="ECO:0008006" key="3">
    <source>
        <dbReference type="Google" id="ProtNLM"/>
    </source>
</evidence>
<evidence type="ECO:0000313" key="1">
    <source>
        <dbReference type="EMBL" id="KAL2065552.1"/>
    </source>
</evidence>
<proteinExistence type="predicted"/>
<sequence>MLWSWSWSWLWRWQMKRDRCIMLCLLTVEYASVRFGVVTSISFVSFQEKCVGGQTPKAAEAHTFSTIMRGGFLTILSSFLDTPLKLLDSSSCSSSGLSRLVDAQRRIGMAITRGTQTSNLVLGHVVNKRQPVVS</sequence>
<dbReference type="EMBL" id="JAZHXI010000012">
    <property type="protein sequence ID" value="KAL2065552.1"/>
    <property type="molecule type" value="Genomic_DNA"/>
</dbReference>
<dbReference type="Proteomes" id="UP001595075">
    <property type="component" value="Unassembled WGS sequence"/>
</dbReference>
<protein>
    <recommendedName>
        <fullName evidence="3">Secreted protein</fullName>
    </recommendedName>
</protein>
<accession>A0ABR4C7Q6</accession>
<gene>
    <name evidence="1" type="ORF">VTL71DRAFT_3222</name>
</gene>